<dbReference type="STRING" id="237679.SAMN04488072_12031"/>
<comment type="catalytic activity">
    <reaction evidence="2">
        <text>a 3'-end 2',3'-cyclophospho-ribonucleotide-RNA + H2O = a 3'-end 2'-phospho-ribonucleotide-RNA + H(+)</text>
        <dbReference type="Rhea" id="RHEA:11828"/>
        <dbReference type="Rhea" id="RHEA-COMP:10464"/>
        <dbReference type="Rhea" id="RHEA-COMP:17353"/>
        <dbReference type="ChEBI" id="CHEBI:15377"/>
        <dbReference type="ChEBI" id="CHEBI:15378"/>
        <dbReference type="ChEBI" id="CHEBI:83064"/>
        <dbReference type="ChEBI" id="CHEBI:173113"/>
        <dbReference type="EC" id="3.1.4.58"/>
    </reaction>
</comment>
<evidence type="ECO:0000313" key="4">
    <source>
        <dbReference type="EMBL" id="SFB37165.1"/>
    </source>
</evidence>
<dbReference type="GO" id="GO:0016874">
    <property type="term" value="F:ligase activity"/>
    <property type="evidence" value="ECO:0007669"/>
    <property type="project" value="UniProtKB-KW"/>
</dbReference>
<name>A0A1I1AGL8_9BACI</name>
<comment type="function">
    <text evidence="2">Hydrolyzes RNA 2',3'-cyclic phosphodiester to an RNA 2'-phosphomonoester.</text>
</comment>
<dbReference type="Proteomes" id="UP000198642">
    <property type="component" value="Unassembled WGS sequence"/>
</dbReference>
<dbReference type="InterPro" id="IPR004175">
    <property type="entry name" value="RNA_CPDase"/>
</dbReference>
<dbReference type="InterPro" id="IPR014051">
    <property type="entry name" value="Phosphoesterase_HXTX"/>
</dbReference>
<keyword evidence="1 2" id="KW-0378">Hydrolase</keyword>
<dbReference type="Gene3D" id="3.90.1140.10">
    <property type="entry name" value="Cyclic phosphodiesterase"/>
    <property type="match status" value="1"/>
</dbReference>
<dbReference type="AlphaFoldDB" id="A0A1I1AGL8"/>
<dbReference type="SUPFAM" id="SSF55144">
    <property type="entry name" value="LigT-like"/>
    <property type="match status" value="1"/>
</dbReference>
<dbReference type="PANTHER" id="PTHR35561">
    <property type="entry name" value="RNA 2',3'-CYCLIC PHOSPHODIESTERASE"/>
    <property type="match status" value="1"/>
</dbReference>
<protein>
    <recommendedName>
        <fullName evidence="2">RNA 2',3'-cyclic phosphodiesterase</fullName>
        <shortName evidence="2">RNA 2',3'-CPDase</shortName>
        <ecNumber evidence="2">3.1.4.58</ecNumber>
    </recommendedName>
</protein>
<dbReference type="RefSeq" id="WP_090241297.1">
    <property type="nucleotide sequence ID" value="NZ_FOJW01000020.1"/>
</dbReference>
<comment type="similarity">
    <text evidence="2">Belongs to the 2H phosphoesterase superfamily. ThpR family.</text>
</comment>
<accession>A0A1I1AGL8</accession>
<keyword evidence="5" id="KW-1185">Reference proteome</keyword>
<dbReference type="NCBIfam" id="TIGR02258">
    <property type="entry name" value="2_5_ligase"/>
    <property type="match status" value="1"/>
</dbReference>
<evidence type="ECO:0000256" key="1">
    <source>
        <dbReference type="ARBA" id="ARBA00022801"/>
    </source>
</evidence>
<gene>
    <name evidence="4" type="ORF">SAMN04488072_12031</name>
</gene>
<dbReference type="GO" id="GO:0008664">
    <property type="term" value="F:RNA 2',3'-cyclic 3'-phosphodiesterase activity"/>
    <property type="evidence" value="ECO:0007669"/>
    <property type="project" value="UniProtKB-EC"/>
</dbReference>
<dbReference type="EC" id="3.1.4.58" evidence="2"/>
<dbReference type="HAMAP" id="MF_01940">
    <property type="entry name" value="RNA_CPDase"/>
    <property type="match status" value="1"/>
</dbReference>
<organism evidence="4 5">
    <name type="scientific">Lentibacillus halodurans</name>
    <dbReference type="NCBI Taxonomy" id="237679"/>
    <lineage>
        <taxon>Bacteria</taxon>
        <taxon>Bacillati</taxon>
        <taxon>Bacillota</taxon>
        <taxon>Bacilli</taxon>
        <taxon>Bacillales</taxon>
        <taxon>Bacillaceae</taxon>
        <taxon>Lentibacillus</taxon>
    </lineage>
</organism>
<evidence type="ECO:0000256" key="2">
    <source>
        <dbReference type="HAMAP-Rule" id="MF_01940"/>
    </source>
</evidence>
<dbReference type="OrthoDB" id="9789350at2"/>
<dbReference type="Pfam" id="PF02834">
    <property type="entry name" value="LigT_PEase"/>
    <property type="match status" value="1"/>
</dbReference>
<dbReference type="GO" id="GO:0004113">
    <property type="term" value="F:2',3'-cyclic-nucleotide 3'-phosphodiesterase activity"/>
    <property type="evidence" value="ECO:0007669"/>
    <property type="project" value="InterPro"/>
</dbReference>
<evidence type="ECO:0000259" key="3">
    <source>
        <dbReference type="Pfam" id="PF02834"/>
    </source>
</evidence>
<reference evidence="4 5" key="1">
    <citation type="submission" date="2016-10" db="EMBL/GenBank/DDBJ databases">
        <authorList>
            <person name="de Groot N.N."/>
        </authorList>
    </citation>
    <scope>NUCLEOTIDE SEQUENCE [LARGE SCALE GENOMIC DNA]</scope>
    <source>
        <strain evidence="4 5">CGMCC 1.3702</strain>
    </source>
</reference>
<feature type="domain" description="Phosphoesterase HXTX" evidence="3">
    <location>
        <begin position="11"/>
        <end position="93"/>
    </location>
</feature>
<evidence type="ECO:0000313" key="5">
    <source>
        <dbReference type="Proteomes" id="UP000198642"/>
    </source>
</evidence>
<proteinExistence type="inferred from homology"/>
<dbReference type="PANTHER" id="PTHR35561:SF1">
    <property type="entry name" value="RNA 2',3'-CYCLIC PHOSPHODIESTERASE"/>
    <property type="match status" value="1"/>
</dbReference>
<feature type="active site" description="Proton donor" evidence="2">
    <location>
        <position position="43"/>
    </location>
</feature>
<sequence length="191" mass="22194">MRSPHYFIAVPLPAFLKEQYARWQYDLQSKLPYKQWTHPDDLHVTLKFLGAVEEDQLRALMTSIKQIKTLCSFSLHTEPLGTFGNPEKPRVLWAGVERKNELLHLQRVIEQMSSQAGFQRGKRPYTPHITLAKKWTGGAMDLTELKRQYTWGQIFEVHQVVIYRIEPEKNPKYHNSATYDLRGGDLNGSAD</sequence>
<keyword evidence="4" id="KW-0436">Ligase</keyword>
<feature type="short sequence motif" description="HXTX 2" evidence="2">
    <location>
        <begin position="128"/>
        <end position="131"/>
    </location>
</feature>
<dbReference type="EMBL" id="FOJW01000020">
    <property type="protein sequence ID" value="SFB37165.1"/>
    <property type="molecule type" value="Genomic_DNA"/>
</dbReference>
<feature type="short sequence motif" description="HXTX 1" evidence="2">
    <location>
        <begin position="43"/>
        <end position="46"/>
    </location>
</feature>
<feature type="active site" description="Proton acceptor" evidence="2">
    <location>
        <position position="128"/>
    </location>
</feature>
<dbReference type="InterPro" id="IPR009097">
    <property type="entry name" value="Cyclic_Pdiesterase"/>
</dbReference>